<reference evidence="1 2" key="1">
    <citation type="submission" date="2019-06" db="EMBL/GenBank/DDBJ databases">
        <title>Draft genomes of female and male turbot (Scophthalmus maximus).</title>
        <authorList>
            <person name="Xu H."/>
            <person name="Xu X.-W."/>
            <person name="Shao C."/>
            <person name="Chen S."/>
        </authorList>
    </citation>
    <scope>NUCLEOTIDE SEQUENCE [LARGE SCALE GENOMIC DNA]</scope>
    <source>
        <strain evidence="1">Ysfricsl-2016a</strain>
        <tissue evidence="1">Blood</tissue>
    </source>
</reference>
<dbReference type="Proteomes" id="UP000438429">
    <property type="component" value="Unassembled WGS sequence"/>
</dbReference>
<dbReference type="EMBL" id="VEVO01000023">
    <property type="protein sequence ID" value="KAF0023014.1"/>
    <property type="molecule type" value="Genomic_DNA"/>
</dbReference>
<evidence type="ECO:0000313" key="1">
    <source>
        <dbReference type="EMBL" id="KAF0023014.1"/>
    </source>
</evidence>
<name>A0A6A4RX33_SCOMX</name>
<gene>
    <name evidence="1" type="ORF">F2P81_024995</name>
</gene>
<accession>A0A6A4RX33</accession>
<proteinExistence type="predicted"/>
<organism evidence="1 2">
    <name type="scientific">Scophthalmus maximus</name>
    <name type="common">Turbot</name>
    <name type="synonym">Psetta maxima</name>
    <dbReference type="NCBI Taxonomy" id="52904"/>
    <lineage>
        <taxon>Eukaryota</taxon>
        <taxon>Metazoa</taxon>
        <taxon>Chordata</taxon>
        <taxon>Craniata</taxon>
        <taxon>Vertebrata</taxon>
        <taxon>Euteleostomi</taxon>
        <taxon>Actinopterygii</taxon>
        <taxon>Neopterygii</taxon>
        <taxon>Teleostei</taxon>
        <taxon>Neoteleostei</taxon>
        <taxon>Acanthomorphata</taxon>
        <taxon>Carangaria</taxon>
        <taxon>Pleuronectiformes</taxon>
        <taxon>Pleuronectoidei</taxon>
        <taxon>Scophthalmidae</taxon>
        <taxon>Scophthalmus</taxon>
    </lineage>
</organism>
<protein>
    <submittedName>
        <fullName evidence="1">Uncharacterized protein</fullName>
    </submittedName>
</protein>
<comment type="caution">
    <text evidence="1">The sequence shown here is derived from an EMBL/GenBank/DDBJ whole genome shotgun (WGS) entry which is preliminary data.</text>
</comment>
<sequence length="100" mass="11085">MPRGERSLSGDRSYTCCRHVGLVPAPLLAKKNNASQCNATTVFLKTFYLSFIRLHNTASETDRADVFTSSVKGSVVLSKTVRQLHTGSSHCSLLFRKYFA</sequence>
<evidence type="ECO:0000313" key="2">
    <source>
        <dbReference type="Proteomes" id="UP000438429"/>
    </source>
</evidence>
<dbReference type="AlphaFoldDB" id="A0A6A4RX33"/>